<evidence type="ECO:0000256" key="1">
    <source>
        <dbReference type="ARBA" id="ARBA00004123"/>
    </source>
</evidence>
<dbReference type="PANTHER" id="PTHR24012">
    <property type="entry name" value="RNA BINDING PROTEIN"/>
    <property type="match status" value="1"/>
</dbReference>
<dbReference type="SMART" id="SM00360">
    <property type="entry name" value="RRM"/>
    <property type="match status" value="2"/>
</dbReference>
<feature type="compositionally biased region" description="Basic and acidic residues" evidence="10">
    <location>
        <begin position="494"/>
        <end position="530"/>
    </location>
</feature>
<dbReference type="PROSITE" id="PS50102">
    <property type="entry name" value="RRM"/>
    <property type="match status" value="2"/>
</dbReference>
<dbReference type="Gene3D" id="3.30.70.330">
    <property type="match status" value="2"/>
</dbReference>
<comment type="subcellular location">
    <subcellularLocation>
        <location evidence="2">Cytoplasm</location>
    </subcellularLocation>
    <subcellularLocation>
        <location evidence="1">Nucleus</location>
    </subcellularLocation>
</comment>
<feature type="region of interest" description="Disordered" evidence="10">
    <location>
        <begin position="494"/>
        <end position="557"/>
    </location>
</feature>
<evidence type="ECO:0000313" key="12">
    <source>
        <dbReference type="Proteomes" id="UP000694906"/>
    </source>
</evidence>
<keyword evidence="5" id="KW-0507">mRNA processing</keyword>
<dbReference type="CDD" id="cd12632">
    <property type="entry name" value="RRM1_CELF3_4_5_6"/>
    <property type="match status" value="1"/>
</dbReference>
<reference evidence="13" key="1">
    <citation type="submission" date="2025-08" db="UniProtKB">
        <authorList>
            <consortium name="RefSeq"/>
        </authorList>
    </citation>
    <scope>IDENTIFICATION</scope>
</reference>
<feature type="compositionally biased region" description="Polar residues" evidence="10">
    <location>
        <begin position="138"/>
        <end position="149"/>
    </location>
</feature>
<dbReference type="RefSeq" id="XP_021092365.1">
    <property type="nucleotide sequence ID" value="XM_021236706.1"/>
</dbReference>
<evidence type="ECO:0000256" key="5">
    <source>
        <dbReference type="ARBA" id="ARBA00022664"/>
    </source>
</evidence>
<dbReference type="InterPro" id="IPR034648">
    <property type="entry name" value="CELF3/4/5/6_RRM1"/>
</dbReference>
<evidence type="ECO:0000256" key="6">
    <source>
        <dbReference type="ARBA" id="ARBA00022737"/>
    </source>
</evidence>
<gene>
    <name evidence="13" type="primary">Celf4</name>
</gene>
<dbReference type="Pfam" id="PF00076">
    <property type="entry name" value="RRM_1"/>
    <property type="match status" value="2"/>
</dbReference>
<feature type="domain" description="RRM" evidence="11">
    <location>
        <begin position="152"/>
        <end position="232"/>
    </location>
</feature>
<name>A0AAX6RAD2_HETGA</name>
<dbReference type="InterPro" id="IPR000504">
    <property type="entry name" value="RRM_dom"/>
</dbReference>
<dbReference type="GO" id="GO:0003723">
    <property type="term" value="F:RNA binding"/>
    <property type="evidence" value="ECO:0007669"/>
    <property type="project" value="UniProtKB-UniRule"/>
</dbReference>
<feature type="region of interest" description="Disordered" evidence="10">
    <location>
        <begin position="121"/>
        <end position="149"/>
    </location>
</feature>
<keyword evidence="12" id="KW-1185">Reference proteome</keyword>
<proteinExistence type="inferred from homology"/>
<evidence type="ECO:0000256" key="2">
    <source>
        <dbReference type="ARBA" id="ARBA00004496"/>
    </source>
</evidence>
<keyword evidence="4" id="KW-0963">Cytoplasm</keyword>
<dbReference type="InterPro" id="IPR035979">
    <property type="entry name" value="RBD_domain_sf"/>
</dbReference>
<dbReference type="FunFam" id="3.30.70.330:FF:000010">
    <property type="entry name" value="CUGBP Elav-like family member 4 isoform 3"/>
    <property type="match status" value="1"/>
</dbReference>
<comment type="similarity">
    <text evidence="3">Belongs to the CELF/BRUNOL family.</text>
</comment>
<sequence length="569" mass="61109">MYIKMATLANGQADNASLSTNGLGGSPGSAGHMNGLSHSPGNPSTIPMKDHDAIKLFIGQIPRNLDEKDLKPLFEEFGKIYELTVLKDRFTGMHKGCAFLTYCERESALKAQSALHEQKTLPGMNRPIQVKPADSESRGGSSCLRQPPSQDRKLFVGMLNKQQSEDDVRRLFEAFGNIEECTILRGPDGNSKGCAFVKYSSHAEAQAAINALHGSQTMPGASSSLVVKFADTDKERTMRRMQQMAGQMGMFNPMAIPFGAYGAYAQALMQQQAALMASVAQGGYLNPMAAFAAAQMQQMAALNMNGLAAAPMTPTSGGSTPPGITAPAVPSIPSPIGVNGFTGLPPQANGQPAAEAVFANGIHPYPAQSPTAADPLQQAYAGVQQYAGPAAYPAAYGQISQAFPQPPPMIPQQQREGPEGCNLFIYHLPQEFGDAELMQMFLPFGPQSWALLRSQEETDWSLPSGSLSSEPRWKSQLLNCSELCEAPSNEAIRKAEERQTGQRLRELRQPGQRADRHPGHERLPDRHEEAQGAAEAAQRRQSPILSAGGSVPRGRPGLAQVLLSIPSKY</sequence>
<keyword evidence="8" id="KW-0539">Nucleus</keyword>
<dbReference type="GO" id="GO:0006397">
    <property type="term" value="P:mRNA processing"/>
    <property type="evidence" value="ECO:0007669"/>
    <property type="project" value="UniProtKB-KW"/>
</dbReference>
<dbReference type="GO" id="GO:0005737">
    <property type="term" value="C:cytoplasm"/>
    <property type="evidence" value="ECO:0007669"/>
    <property type="project" value="UniProtKB-SubCell"/>
</dbReference>
<feature type="compositionally biased region" description="Low complexity" evidence="10">
    <location>
        <begin position="531"/>
        <end position="541"/>
    </location>
</feature>
<evidence type="ECO:0000256" key="3">
    <source>
        <dbReference type="ARBA" id="ARBA00009621"/>
    </source>
</evidence>
<dbReference type="GO" id="GO:0005634">
    <property type="term" value="C:nucleus"/>
    <property type="evidence" value="ECO:0007669"/>
    <property type="project" value="UniProtKB-SubCell"/>
</dbReference>
<dbReference type="Proteomes" id="UP000694906">
    <property type="component" value="Unplaced"/>
</dbReference>
<dbReference type="CDD" id="cd12635">
    <property type="entry name" value="RRM2_CELF3_4_5_6"/>
    <property type="match status" value="1"/>
</dbReference>
<protein>
    <submittedName>
        <fullName evidence="13">CUGBP Elav-like family member 4 isoform X7</fullName>
    </submittedName>
</protein>
<feature type="region of interest" description="Disordered" evidence="10">
    <location>
        <begin position="19"/>
        <end position="43"/>
    </location>
</feature>
<organism evidence="12 13">
    <name type="scientific">Heterocephalus glaber</name>
    <name type="common">Naked mole rat</name>
    <dbReference type="NCBI Taxonomy" id="10181"/>
    <lineage>
        <taxon>Eukaryota</taxon>
        <taxon>Metazoa</taxon>
        <taxon>Chordata</taxon>
        <taxon>Craniata</taxon>
        <taxon>Vertebrata</taxon>
        <taxon>Euteleostomi</taxon>
        <taxon>Mammalia</taxon>
        <taxon>Eutheria</taxon>
        <taxon>Euarchontoglires</taxon>
        <taxon>Glires</taxon>
        <taxon>Rodentia</taxon>
        <taxon>Hystricomorpha</taxon>
        <taxon>Bathyergidae</taxon>
        <taxon>Heterocephalus</taxon>
    </lineage>
</organism>
<evidence type="ECO:0000259" key="11">
    <source>
        <dbReference type="PROSITE" id="PS50102"/>
    </source>
</evidence>
<evidence type="ECO:0000313" key="13">
    <source>
        <dbReference type="RefSeq" id="XP_021092365.1"/>
    </source>
</evidence>
<evidence type="ECO:0000256" key="7">
    <source>
        <dbReference type="ARBA" id="ARBA00022884"/>
    </source>
</evidence>
<dbReference type="GeneID" id="101717571"/>
<keyword evidence="7 9" id="KW-0694">RNA-binding</keyword>
<dbReference type="SUPFAM" id="SSF54928">
    <property type="entry name" value="RNA-binding domain, RBD"/>
    <property type="match status" value="2"/>
</dbReference>
<dbReference type="AlphaFoldDB" id="A0AAX6RAD2"/>
<evidence type="ECO:0000256" key="10">
    <source>
        <dbReference type="SAM" id="MobiDB-lite"/>
    </source>
</evidence>
<evidence type="ECO:0000256" key="9">
    <source>
        <dbReference type="PROSITE-ProRule" id="PRU00176"/>
    </source>
</evidence>
<keyword evidence="6" id="KW-0677">Repeat</keyword>
<feature type="domain" description="RRM" evidence="11">
    <location>
        <begin position="54"/>
        <end position="135"/>
    </location>
</feature>
<evidence type="ECO:0000256" key="8">
    <source>
        <dbReference type="ARBA" id="ARBA00023242"/>
    </source>
</evidence>
<dbReference type="CTD" id="56853"/>
<dbReference type="InterPro" id="IPR012677">
    <property type="entry name" value="Nucleotide-bd_a/b_plait_sf"/>
</dbReference>
<dbReference type="FunFam" id="3.30.70.330:FF:000007">
    <property type="entry name" value="CUGBP Elav-like family member 4 isoform 3"/>
    <property type="match status" value="1"/>
</dbReference>
<evidence type="ECO:0000256" key="4">
    <source>
        <dbReference type="ARBA" id="ARBA00022490"/>
    </source>
</evidence>
<accession>A0AAX6RAD2</accession>